<proteinExistence type="predicted"/>
<dbReference type="GO" id="GO:0003677">
    <property type="term" value="F:DNA binding"/>
    <property type="evidence" value="ECO:0007669"/>
    <property type="project" value="InterPro"/>
</dbReference>
<sequence>MTDTVDEALADPVGLIVRLVATVEHGLDAARIHEVVVGVAGGRAKRRRLAQLLSDCPQVLTTGGPPVAWSVGQLLRGLREAGATSIAAPRCGECGRTLTYMISRRGYLLCSPCRDTAQTCAACGDQRRVSTRDRHGQPRCDQCPDDQGDPTALLAEAVAVISPGFEATDVMAALGRATARPAGQRRLAWAIVNQPSLLTGAGSDAPTPAVLRFIDELLAAGARNIARPSCPRCSRTVALSKLLDGQRVCRTCFAHHRAVPCAGCGSVREPATRDAEGRPLCPNCLSSDPINLEDCRGCGRRRRVAARTADGPWCERCRPRTAATCAICGRLTPCEISAATGEPWCERCQSWWARCSGCHTVASIRGGTRKAPLCARCLNPDPDFWERCPICKTTWQTSAHRPCHRCTLTQRADEVFAGPDGSVRRELAPLHAALTSIDRPVTAVAWLSRPVVAGLMKEIASDQRAVTHDVLDELTAGKTLDHLRAVLVAGGMLPDRDERLVKLERWTSRTVASRDDHEERAMLHRYAVWHHLRRLRGRLGTGHATHLQMANVRSHITAAANFLDWLTGRGLTLASCTQPDLDQWKAGEDLSYRDQTGHFIRWATKNRLVKGLTFGAERWKGPVGPHDSEGRWDDARRLLHDTTLTTADRVAGLLLLFYAQRLSMISSLTVDQVAEANGRVSIQLGTSPTVLPEPLAALVLDLIATRRPYTVIGHADQTPWLFPGQRPGQHVSADRLGLRLIAVGIQPGQARSTALFALAEEVPAAILARMLGIHIQVAVQWQKASAGDWAAYAADVSRRSTAALSPRTSPAPR</sequence>
<dbReference type="RefSeq" id="WP_110673424.1">
    <property type="nucleotide sequence ID" value="NZ_PYBW01000191.1"/>
</dbReference>
<evidence type="ECO:0000313" key="2">
    <source>
        <dbReference type="Proteomes" id="UP000248039"/>
    </source>
</evidence>
<dbReference type="EMBL" id="PYBW01000191">
    <property type="protein sequence ID" value="PYC65892.1"/>
    <property type="molecule type" value="Genomic_DNA"/>
</dbReference>
<keyword evidence="2" id="KW-1185">Reference proteome</keyword>
<dbReference type="OrthoDB" id="3405537at2"/>
<dbReference type="AlphaFoldDB" id="A0A2V4MSQ4"/>
<name>A0A2V4MSQ4_9ACTN</name>
<accession>A0A2V4MSQ4</accession>
<organism evidence="1 2">
    <name type="scientific">Streptomyces tateyamensis</name>
    <dbReference type="NCBI Taxonomy" id="565073"/>
    <lineage>
        <taxon>Bacteria</taxon>
        <taxon>Bacillati</taxon>
        <taxon>Actinomycetota</taxon>
        <taxon>Actinomycetes</taxon>
        <taxon>Kitasatosporales</taxon>
        <taxon>Streptomycetaceae</taxon>
        <taxon>Streptomyces</taxon>
    </lineage>
</organism>
<evidence type="ECO:0000313" key="1">
    <source>
        <dbReference type="EMBL" id="PYC65892.1"/>
    </source>
</evidence>
<dbReference type="InterPro" id="IPR011010">
    <property type="entry name" value="DNA_brk_join_enz"/>
</dbReference>
<dbReference type="Proteomes" id="UP000248039">
    <property type="component" value="Unassembled WGS sequence"/>
</dbReference>
<gene>
    <name evidence="1" type="ORF">C7C46_31955</name>
</gene>
<reference evidence="1 2" key="1">
    <citation type="submission" date="2018-03" db="EMBL/GenBank/DDBJ databases">
        <title>Bioinformatic expansion and discovery of thiopeptide antibiotics.</title>
        <authorList>
            <person name="Schwalen C.J."/>
            <person name="Hudson G.A."/>
            <person name="Mitchell D.A."/>
        </authorList>
    </citation>
    <scope>NUCLEOTIDE SEQUENCE [LARGE SCALE GENOMIC DNA]</scope>
    <source>
        <strain evidence="1 2">ATCC 21389</strain>
    </source>
</reference>
<comment type="caution">
    <text evidence="1">The sequence shown here is derived from an EMBL/GenBank/DDBJ whole genome shotgun (WGS) entry which is preliminary data.</text>
</comment>
<dbReference type="SUPFAM" id="SSF56349">
    <property type="entry name" value="DNA breaking-rejoining enzymes"/>
    <property type="match status" value="1"/>
</dbReference>
<protein>
    <submittedName>
        <fullName evidence="1">Site-specific integrase</fullName>
    </submittedName>
</protein>